<comment type="similarity">
    <text evidence="1">Belongs to the glycosyltransferase 2 family.</text>
</comment>
<dbReference type="Pfam" id="PF00535">
    <property type="entry name" value="Glycos_transf_2"/>
    <property type="match status" value="1"/>
</dbReference>
<dbReference type="EMBL" id="KF901056">
    <property type="protein sequence ID" value="AIF16462.1"/>
    <property type="molecule type" value="Genomic_DNA"/>
</dbReference>
<dbReference type="SUPFAM" id="SSF53448">
    <property type="entry name" value="Nucleotide-diphospho-sugar transferases"/>
    <property type="match status" value="1"/>
</dbReference>
<feature type="domain" description="Glycosyltransferase 2-like" evidence="4">
    <location>
        <begin position="31"/>
        <end position="198"/>
    </location>
</feature>
<keyword evidence="3 5" id="KW-0808">Transferase</keyword>
<dbReference type="GO" id="GO:0004582">
    <property type="term" value="F:dolichyl-phosphate beta-D-mannosyltransferase activity"/>
    <property type="evidence" value="ECO:0007669"/>
    <property type="project" value="UniProtKB-EC"/>
</dbReference>
<dbReference type="InterPro" id="IPR029044">
    <property type="entry name" value="Nucleotide-diphossugar_trans"/>
</dbReference>
<proteinExistence type="inferred from homology"/>
<reference evidence="5" key="1">
    <citation type="journal article" date="2014" name="Genome Biol. Evol.">
        <title>Pangenome evidence for extensive interdomain horizontal transfer affecting lineage core and shell genes in uncultured planktonic thaumarchaeota and euryarchaeota.</title>
        <authorList>
            <person name="Deschamps P."/>
            <person name="Zivanovic Y."/>
            <person name="Moreira D."/>
            <person name="Rodriguez-Valera F."/>
            <person name="Lopez-Garcia P."/>
        </authorList>
    </citation>
    <scope>NUCLEOTIDE SEQUENCE</scope>
</reference>
<protein>
    <submittedName>
        <fullName evidence="5">Glycosyl transferase (DPM1)</fullName>
        <ecNumber evidence="5">2.4.1.83</ecNumber>
    </submittedName>
</protein>
<dbReference type="EC" id="2.4.1.83" evidence="5"/>
<evidence type="ECO:0000256" key="1">
    <source>
        <dbReference type="ARBA" id="ARBA00006739"/>
    </source>
</evidence>
<dbReference type="Gene3D" id="3.90.550.10">
    <property type="entry name" value="Spore Coat Polysaccharide Biosynthesis Protein SpsA, Chain A"/>
    <property type="match status" value="1"/>
</dbReference>
<sequence length="269" mass="29807">MGRLCGVVIPVNSSSHYAFGKEELPSTKVAVVIPSYNERGNLTELLPAVLDELNSTPMKGVVVVVDDNSPDLTADLVTEIQRKYQNLLLFKRPRKSGLGSAYIEAFRRLISDPQYHVFIQMDADFSHPPSTIRKLVSKLAKGPDVVIASRYVKDGGSTGWSRIRHVLSLGFNLLVRLTTGVGVHDSTSGYRALSRKAVVLLINHPLRSGGFAYQIESLTVFLRGRMSISEVPFLFRQRSHGQSKISILEIPPLLKVLLHMVAAKRFRSS</sequence>
<dbReference type="AlphaFoldDB" id="A0A075HPX7"/>
<evidence type="ECO:0000256" key="2">
    <source>
        <dbReference type="ARBA" id="ARBA00022676"/>
    </source>
</evidence>
<evidence type="ECO:0000259" key="4">
    <source>
        <dbReference type="Pfam" id="PF00535"/>
    </source>
</evidence>
<dbReference type="FunFam" id="3.90.550.10:FF:000122">
    <property type="entry name" value="Dolichol-phosphate mannosyltransferase subunit 1"/>
    <property type="match status" value="1"/>
</dbReference>
<accession>A0A075HPX7</accession>
<dbReference type="InterPro" id="IPR001173">
    <property type="entry name" value="Glyco_trans_2-like"/>
</dbReference>
<dbReference type="PANTHER" id="PTHR43398">
    <property type="entry name" value="DOLICHOL-PHOSPHATE MANNOSYLTRANSFERASE SUBUNIT 1"/>
    <property type="match status" value="1"/>
</dbReference>
<dbReference type="InterPro" id="IPR039528">
    <property type="entry name" value="DPM1-like"/>
</dbReference>
<evidence type="ECO:0000313" key="5">
    <source>
        <dbReference type="EMBL" id="AIF16462.1"/>
    </source>
</evidence>
<organism evidence="5">
    <name type="scientific">uncultured marine thaumarchaeote KM3_74_C10</name>
    <dbReference type="NCBI Taxonomy" id="1456270"/>
    <lineage>
        <taxon>Archaea</taxon>
        <taxon>Nitrososphaerota</taxon>
        <taxon>environmental samples</taxon>
    </lineage>
</organism>
<keyword evidence="2 5" id="KW-0328">Glycosyltransferase</keyword>
<name>A0A075HPX7_9ARCH</name>
<gene>
    <name evidence="5" type="primary">DPM1</name>
</gene>
<dbReference type="CDD" id="cd06442">
    <property type="entry name" value="DPM1_like"/>
    <property type="match status" value="1"/>
</dbReference>
<dbReference type="PANTHER" id="PTHR43398:SF1">
    <property type="entry name" value="DOLICHOL-PHOSPHATE MANNOSYLTRANSFERASE SUBUNIT 1"/>
    <property type="match status" value="1"/>
</dbReference>
<evidence type="ECO:0000256" key="3">
    <source>
        <dbReference type="ARBA" id="ARBA00022679"/>
    </source>
</evidence>